<keyword evidence="2 7" id="KW-0813">Transport</keyword>
<dbReference type="InterPro" id="IPR035906">
    <property type="entry name" value="MetI-like_sf"/>
</dbReference>
<evidence type="ECO:0000256" key="1">
    <source>
        <dbReference type="ARBA" id="ARBA00004651"/>
    </source>
</evidence>
<keyword evidence="6 7" id="KW-0472">Membrane</keyword>
<comment type="caution">
    <text evidence="9">The sequence shown here is derived from an EMBL/GenBank/DDBJ whole genome shotgun (WGS) entry which is preliminary data.</text>
</comment>
<evidence type="ECO:0000256" key="7">
    <source>
        <dbReference type="RuleBase" id="RU363032"/>
    </source>
</evidence>
<dbReference type="InterPro" id="IPR050366">
    <property type="entry name" value="BP-dependent_transpt_permease"/>
</dbReference>
<evidence type="ECO:0000313" key="10">
    <source>
        <dbReference type="Proteomes" id="UP001321700"/>
    </source>
</evidence>
<accession>A0ABU3KKL7</accession>
<gene>
    <name evidence="9" type="ORF">RAE19_04395</name>
</gene>
<evidence type="ECO:0000313" key="9">
    <source>
        <dbReference type="EMBL" id="MDT7517983.1"/>
    </source>
</evidence>
<evidence type="ECO:0000256" key="3">
    <source>
        <dbReference type="ARBA" id="ARBA00022475"/>
    </source>
</evidence>
<keyword evidence="5 7" id="KW-1133">Transmembrane helix</keyword>
<comment type="subcellular location">
    <subcellularLocation>
        <location evidence="1 7">Cell membrane</location>
        <topology evidence="1 7">Multi-pass membrane protein</topology>
    </subcellularLocation>
</comment>
<evidence type="ECO:0000256" key="4">
    <source>
        <dbReference type="ARBA" id="ARBA00022692"/>
    </source>
</evidence>
<dbReference type="RefSeq" id="WP_313873768.1">
    <property type="nucleotide sequence ID" value="NZ_JAVBIK010000001.1"/>
</dbReference>
<keyword evidence="4 7" id="KW-0812">Transmembrane</keyword>
<feature type="transmembrane region" description="Helical" evidence="7">
    <location>
        <begin position="20"/>
        <end position="39"/>
    </location>
</feature>
<reference evidence="9 10" key="1">
    <citation type="submission" date="2023-08" db="EMBL/GenBank/DDBJ databases">
        <title>Rhodoferax potami sp. nov. and Rhodoferax mekongensis sp. nov., isolated from the Mekong River in Thailand.</title>
        <authorList>
            <person name="Kitikhun S."/>
            <person name="Charoenyingcharoen P."/>
            <person name="Siriarchawattana P."/>
            <person name="Likhitrattanapisal S."/>
            <person name="Nilsakha T."/>
            <person name="Chanpet A."/>
            <person name="Rattanawaree P."/>
            <person name="Ingsriswang S."/>
        </authorList>
    </citation>
    <scope>NUCLEOTIDE SEQUENCE [LARGE SCALE GENOMIC DNA]</scope>
    <source>
        <strain evidence="9 10">TBRC 17660</strain>
    </source>
</reference>
<feature type="transmembrane region" description="Helical" evidence="7">
    <location>
        <begin position="112"/>
        <end position="135"/>
    </location>
</feature>
<dbReference type="PANTHER" id="PTHR43386:SF1">
    <property type="entry name" value="D,D-DIPEPTIDE TRANSPORT SYSTEM PERMEASE PROTEIN DDPC-RELATED"/>
    <property type="match status" value="1"/>
</dbReference>
<dbReference type="PROSITE" id="PS50928">
    <property type="entry name" value="ABC_TM1"/>
    <property type="match status" value="1"/>
</dbReference>
<dbReference type="Pfam" id="PF00528">
    <property type="entry name" value="BPD_transp_1"/>
    <property type="match status" value="1"/>
</dbReference>
<protein>
    <submittedName>
        <fullName evidence="9">ABC transporter permease subunit</fullName>
    </submittedName>
</protein>
<feature type="domain" description="ABC transmembrane type-1" evidence="8">
    <location>
        <begin position="77"/>
        <end position="266"/>
    </location>
</feature>
<feature type="transmembrane region" description="Helical" evidence="7">
    <location>
        <begin position="201"/>
        <end position="223"/>
    </location>
</feature>
<feature type="transmembrane region" description="Helical" evidence="7">
    <location>
        <begin position="79"/>
        <end position="100"/>
    </location>
</feature>
<sequence>MSSMTHMATPLPAARHSWSWGLPVLMAVLLLGLLSVWLGQNPAHQNLSNTLTAPGPAHWLGTDHLGRDLMARLGEAIRVSLWLALGSAFLAVTLGTLLGLCAAWRRGLTDRLLCLCADGVAAIPGLLWVLLVAALAPGQKWALYSGLVLTAWVEFFRLVRSQALATLAGDGVQAGRLLGFGAPYLLRWYVLPPMVGDLLRLWSYAIANAVLAVAALGFVGVGLRPPTAELGLMMTEALPYYDAAPWLLAAPVVVLVLVVSALQSATRQALKDSV</sequence>
<keyword evidence="10" id="KW-1185">Reference proteome</keyword>
<proteinExistence type="inferred from homology"/>
<dbReference type="InterPro" id="IPR000515">
    <property type="entry name" value="MetI-like"/>
</dbReference>
<evidence type="ECO:0000256" key="5">
    <source>
        <dbReference type="ARBA" id="ARBA00022989"/>
    </source>
</evidence>
<feature type="transmembrane region" description="Helical" evidence="7">
    <location>
        <begin position="141"/>
        <end position="159"/>
    </location>
</feature>
<evidence type="ECO:0000259" key="8">
    <source>
        <dbReference type="PROSITE" id="PS50928"/>
    </source>
</evidence>
<name>A0ABU3KKL7_9BURK</name>
<dbReference type="Gene3D" id="1.10.3720.10">
    <property type="entry name" value="MetI-like"/>
    <property type="match status" value="1"/>
</dbReference>
<organism evidence="9 10">
    <name type="scientific">Rhodoferax potami</name>
    <dbReference type="NCBI Taxonomy" id="3068338"/>
    <lineage>
        <taxon>Bacteria</taxon>
        <taxon>Pseudomonadati</taxon>
        <taxon>Pseudomonadota</taxon>
        <taxon>Betaproteobacteria</taxon>
        <taxon>Burkholderiales</taxon>
        <taxon>Comamonadaceae</taxon>
        <taxon>Rhodoferax</taxon>
    </lineage>
</organism>
<dbReference type="EMBL" id="JAVBIK010000001">
    <property type="protein sequence ID" value="MDT7517983.1"/>
    <property type="molecule type" value="Genomic_DNA"/>
</dbReference>
<comment type="similarity">
    <text evidence="7">Belongs to the binding-protein-dependent transport system permease family.</text>
</comment>
<evidence type="ECO:0000256" key="2">
    <source>
        <dbReference type="ARBA" id="ARBA00022448"/>
    </source>
</evidence>
<feature type="transmembrane region" description="Helical" evidence="7">
    <location>
        <begin position="243"/>
        <end position="262"/>
    </location>
</feature>
<dbReference type="Proteomes" id="UP001321700">
    <property type="component" value="Unassembled WGS sequence"/>
</dbReference>
<dbReference type="SUPFAM" id="SSF161098">
    <property type="entry name" value="MetI-like"/>
    <property type="match status" value="1"/>
</dbReference>
<keyword evidence="3" id="KW-1003">Cell membrane</keyword>
<dbReference type="PANTHER" id="PTHR43386">
    <property type="entry name" value="OLIGOPEPTIDE TRANSPORT SYSTEM PERMEASE PROTEIN APPC"/>
    <property type="match status" value="1"/>
</dbReference>
<evidence type="ECO:0000256" key="6">
    <source>
        <dbReference type="ARBA" id="ARBA00023136"/>
    </source>
</evidence>
<dbReference type="CDD" id="cd06261">
    <property type="entry name" value="TM_PBP2"/>
    <property type="match status" value="1"/>
</dbReference>